<evidence type="ECO:0000259" key="3">
    <source>
        <dbReference type="SMART" id="SM00562"/>
    </source>
</evidence>
<proteinExistence type="inferred from homology"/>
<dbReference type="SUPFAM" id="SSF54919">
    <property type="entry name" value="Nucleoside diphosphate kinase, NDK"/>
    <property type="match status" value="1"/>
</dbReference>
<dbReference type="RefSeq" id="XP_030067787.1">
    <property type="nucleotide sequence ID" value="XM_030211927.1"/>
</dbReference>
<sequence>MKGLMNELAEQGLLRDIRSSLPCKVELDLTLCFHTMPYTESLLQGIGGNLNMLPTSGNLAEDIFSKRNYASNPETEQVVILTLTGRDTMLNAGDFLRQILRPPIKKQHPDPDPVNRPTLKYIPPPSRSYRTEGGEARRGQTESVFSYMLFGPQLLCTVLLIKPSAWAHNLAKILRKLDLEKFHVVGMKHISLTAERALELLSPEVKQDPETLQDHCSYLTSGPLIVLCLQRQNAVKKLLDLLGPEDPKKARSCDQFLWRAQYGISSVQNGFYSSLSYLTAVRDMRNFFPEGLCCAQSPILEEEEIFNMKLDPLVSLEFCQQRKIVKHEIRRQLSFLSSEPTLTQGLSLLNVLCQSTCLIFTAPMLLGSEHPPYIELLDQLISKEFVVTGVRLTRLDQTQAHLVSELLGFSDSAKCSLLMDDPCLVIAAQRDNAVTCFDSLLDSISWQKPVVQDCMQYLLYPETEKQAEALLCCFFDSLSLDSIYQIKPQAS</sequence>
<evidence type="ECO:0000313" key="4">
    <source>
        <dbReference type="Proteomes" id="UP000515156"/>
    </source>
</evidence>
<evidence type="ECO:0000256" key="2">
    <source>
        <dbReference type="SAM" id="MobiDB-lite"/>
    </source>
</evidence>
<keyword evidence="4" id="KW-1185">Reference proteome</keyword>
<reference evidence="5" key="1">
    <citation type="submission" date="2025-08" db="UniProtKB">
        <authorList>
            <consortium name="RefSeq"/>
        </authorList>
    </citation>
    <scope>IDENTIFICATION</scope>
</reference>
<accession>A0A6P7YJY2</accession>
<evidence type="ECO:0000256" key="1">
    <source>
        <dbReference type="PROSITE-ProRule" id="PRU00706"/>
    </source>
</evidence>
<gene>
    <name evidence="5" type="primary">LOC115475870</name>
</gene>
<dbReference type="InterPro" id="IPR051766">
    <property type="entry name" value="TXND_domain-containing"/>
</dbReference>
<evidence type="ECO:0000313" key="5">
    <source>
        <dbReference type="RefSeq" id="XP_030067787.1"/>
    </source>
</evidence>
<dbReference type="InterPro" id="IPR036850">
    <property type="entry name" value="NDK-like_dom_sf"/>
</dbReference>
<dbReference type="PANTHER" id="PTHR46135">
    <property type="entry name" value="NME/NM23 FAMILY MEMBER 8"/>
    <property type="match status" value="1"/>
</dbReference>
<comment type="similarity">
    <text evidence="1">Belongs to the NDK family.</text>
</comment>
<feature type="domain" description="Nucleoside diphosphate kinase-like" evidence="3">
    <location>
        <begin position="154"/>
        <end position="294"/>
    </location>
</feature>
<feature type="region of interest" description="Disordered" evidence="2">
    <location>
        <begin position="104"/>
        <end position="136"/>
    </location>
</feature>
<name>A0A6P7YJY2_9AMPH</name>
<dbReference type="SMART" id="SM00562">
    <property type="entry name" value="NDK"/>
    <property type="match status" value="1"/>
</dbReference>
<dbReference type="GeneID" id="115475870"/>
<organism evidence="4 5">
    <name type="scientific">Microcaecilia unicolor</name>
    <dbReference type="NCBI Taxonomy" id="1415580"/>
    <lineage>
        <taxon>Eukaryota</taxon>
        <taxon>Metazoa</taxon>
        <taxon>Chordata</taxon>
        <taxon>Craniata</taxon>
        <taxon>Vertebrata</taxon>
        <taxon>Euteleostomi</taxon>
        <taxon>Amphibia</taxon>
        <taxon>Gymnophiona</taxon>
        <taxon>Siphonopidae</taxon>
        <taxon>Microcaecilia</taxon>
    </lineage>
</organism>
<dbReference type="Pfam" id="PF00334">
    <property type="entry name" value="NDK"/>
    <property type="match status" value="1"/>
</dbReference>
<comment type="caution">
    <text evidence="1">Lacks conserved residue(s) required for the propagation of feature annotation.</text>
</comment>
<dbReference type="AlphaFoldDB" id="A0A6P7YJY2"/>
<dbReference type="PROSITE" id="PS51374">
    <property type="entry name" value="NDPK_LIKE"/>
    <property type="match status" value="1"/>
</dbReference>
<dbReference type="InterPro" id="IPR034907">
    <property type="entry name" value="NDK-like_dom"/>
</dbReference>
<dbReference type="Gene3D" id="3.30.70.141">
    <property type="entry name" value="Nucleoside diphosphate kinase-like domain"/>
    <property type="match status" value="1"/>
</dbReference>
<dbReference type="PANTHER" id="PTHR46135:SF4">
    <property type="entry name" value="DYNEIN AXONEMAL ASSEMBLY FACTOR 8"/>
    <property type="match status" value="1"/>
</dbReference>
<dbReference type="Proteomes" id="UP000515156">
    <property type="component" value="Chromosome 8"/>
</dbReference>
<protein>
    <submittedName>
        <fullName evidence="5">Thioredoxin domain-containing protein 3 homolog isoform X2</fullName>
    </submittedName>
</protein>